<dbReference type="EMBL" id="MTYJ01000016">
    <property type="protein sequence ID" value="OQV22698.1"/>
    <property type="molecule type" value="Genomic_DNA"/>
</dbReference>
<evidence type="ECO:0000313" key="3">
    <source>
        <dbReference type="EMBL" id="OQV22698.1"/>
    </source>
</evidence>
<dbReference type="Gene3D" id="4.10.75.10">
    <property type="entry name" value="Elafin-like"/>
    <property type="match status" value="1"/>
</dbReference>
<dbReference type="Pfam" id="PF00095">
    <property type="entry name" value="WAP"/>
    <property type="match status" value="1"/>
</dbReference>
<dbReference type="InterPro" id="IPR036645">
    <property type="entry name" value="Elafin-like_sf"/>
</dbReference>
<dbReference type="SMART" id="SM00217">
    <property type="entry name" value="WAP"/>
    <property type="match status" value="1"/>
</dbReference>
<evidence type="ECO:0000313" key="4">
    <source>
        <dbReference type="Proteomes" id="UP000192578"/>
    </source>
</evidence>
<sequence length="141" mass="15560">MEFQITSGIAILVLLLLEMKQARSCTFLDPCTDVKCPESGQQCDWIFPYCNKHVCPPVATCSDPCKDLVCQQAVEECVVVADSNCKEPLCRMSAQCNARTRPGNCPDEPRFLTSCAAQCVDDHLCPKNYKCCNGFCIAPIL</sequence>
<evidence type="ECO:0000256" key="1">
    <source>
        <dbReference type="SAM" id="SignalP"/>
    </source>
</evidence>
<organism evidence="3 4">
    <name type="scientific">Hypsibius exemplaris</name>
    <name type="common">Freshwater tardigrade</name>
    <dbReference type="NCBI Taxonomy" id="2072580"/>
    <lineage>
        <taxon>Eukaryota</taxon>
        <taxon>Metazoa</taxon>
        <taxon>Ecdysozoa</taxon>
        <taxon>Tardigrada</taxon>
        <taxon>Eutardigrada</taxon>
        <taxon>Parachela</taxon>
        <taxon>Hypsibioidea</taxon>
        <taxon>Hypsibiidae</taxon>
        <taxon>Hypsibius</taxon>
    </lineage>
</organism>
<keyword evidence="4" id="KW-1185">Reference proteome</keyword>
<name>A0A1W0X5M3_HYPEX</name>
<comment type="caution">
    <text evidence="3">The sequence shown here is derived from an EMBL/GenBank/DDBJ whole genome shotgun (WGS) entry which is preliminary data.</text>
</comment>
<protein>
    <recommendedName>
        <fullName evidence="2">WAP domain-containing protein</fullName>
    </recommendedName>
</protein>
<dbReference type="GO" id="GO:0030414">
    <property type="term" value="F:peptidase inhibitor activity"/>
    <property type="evidence" value="ECO:0007669"/>
    <property type="project" value="InterPro"/>
</dbReference>
<feature type="chain" id="PRO_5013366022" description="WAP domain-containing protein" evidence="1">
    <location>
        <begin position="25"/>
        <end position="141"/>
    </location>
</feature>
<proteinExistence type="predicted"/>
<dbReference type="InterPro" id="IPR008197">
    <property type="entry name" value="WAP_dom"/>
</dbReference>
<dbReference type="Proteomes" id="UP000192578">
    <property type="component" value="Unassembled WGS sequence"/>
</dbReference>
<dbReference type="SUPFAM" id="SSF57256">
    <property type="entry name" value="Elafin-like"/>
    <property type="match status" value="1"/>
</dbReference>
<dbReference type="GO" id="GO:0005576">
    <property type="term" value="C:extracellular region"/>
    <property type="evidence" value="ECO:0007669"/>
    <property type="project" value="InterPro"/>
</dbReference>
<feature type="domain" description="WAP" evidence="2">
    <location>
        <begin position="101"/>
        <end position="140"/>
    </location>
</feature>
<reference evidence="4" key="1">
    <citation type="submission" date="2017-01" db="EMBL/GenBank/DDBJ databases">
        <title>Comparative genomics of anhydrobiosis in the tardigrade Hypsibius dujardini.</title>
        <authorList>
            <person name="Yoshida Y."/>
            <person name="Koutsovoulos G."/>
            <person name="Laetsch D."/>
            <person name="Stevens L."/>
            <person name="Kumar S."/>
            <person name="Horikawa D."/>
            <person name="Ishino K."/>
            <person name="Komine S."/>
            <person name="Tomita M."/>
            <person name="Blaxter M."/>
            <person name="Arakawa K."/>
        </authorList>
    </citation>
    <scope>NUCLEOTIDE SEQUENCE [LARGE SCALE GENOMIC DNA]</scope>
    <source>
        <strain evidence="4">Z151</strain>
    </source>
</reference>
<evidence type="ECO:0000259" key="2">
    <source>
        <dbReference type="SMART" id="SM00217"/>
    </source>
</evidence>
<accession>A0A1W0X5M3</accession>
<dbReference type="AlphaFoldDB" id="A0A1W0X5M3"/>
<feature type="signal peptide" evidence="1">
    <location>
        <begin position="1"/>
        <end position="24"/>
    </location>
</feature>
<keyword evidence="1" id="KW-0732">Signal</keyword>
<gene>
    <name evidence="3" type="ORF">BV898_03526</name>
</gene>